<protein>
    <submittedName>
        <fullName evidence="1">Uncharacterized protein</fullName>
    </submittedName>
</protein>
<name>A0A1H5S233_9FLAO</name>
<dbReference type="EMBL" id="FNUS01000001">
    <property type="protein sequence ID" value="SEF43958.1"/>
    <property type="molecule type" value="Genomic_DNA"/>
</dbReference>
<proteinExistence type="predicted"/>
<dbReference type="Proteomes" id="UP000236738">
    <property type="component" value="Unassembled WGS sequence"/>
</dbReference>
<accession>A0A1H5S233</accession>
<evidence type="ECO:0000313" key="1">
    <source>
        <dbReference type="EMBL" id="SEF43958.1"/>
    </source>
</evidence>
<gene>
    <name evidence="1" type="ORF">SAMN05421847_0006</name>
</gene>
<organism evidence="1 2">
    <name type="scientific">Halpernia humi</name>
    <dbReference type="NCBI Taxonomy" id="493375"/>
    <lineage>
        <taxon>Bacteria</taxon>
        <taxon>Pseudomonadati</taxon>
        <taxon>Bacteroidota</taxon>
        <taxon>Flavobacteriia</taxon>
        <taxon>Flavobacteriales</taxon>
        <taxon>Weeksellaceae</taxon>
        <taxon>Chryseobacterium group</taxon>
        <taxon>Halpernia</taxon>
    </lineage>
</organism>
<reference evidence="2" key="1">
    <citation type="submission" date="2016-10" db="EMBL/GenBank/DDBJ databases">
        <authorList>
            <person name="Varghese N."/>
            <person name="Submissions S."/>
        </authorList>
    </citation>
    <scope>NUCLEOTIDE SEQUENCE [LARGE SCALE GENOMIC DNA]</scope>
    <source>
        <strain evidence="2">DSM 21580</strain>
    </source>
</reference>
<sequence length="56" mass="6404">MNMTKTLENLEIPSLNQIQKSTLQTAEKESEIISIWFEALQEVCLNMLALARTSYS</sequence>
<evidence type="ECO:0000313" key="2">
    <source>
        <dbReference type="Proteomes" id="UP000236738"/>
    </source>
</evidence>
<keyword evidence="2" id="KW-1185">Reference proteome</keyword>
<dbReference type="AlphaFoldDB" id="A0A1H5S233"/>